<dbReference type="AlphaFoldDB" id="A0A383TZD3"/>
<dbReference type="GO" id="GO:0009279">
    <property type="term" value="C:cell outer membrane"/>
    <property type="evidence" value="ECO:0007669"/>
    <property type="project" value="TreeGrafter"/>
</dbReference>
<sequence length="870" mass="99212">MKYKVKYKIIVIIFLLIWDFTKSQSQDSIAGNNPSKAILDTVATDTIPQRNGFLDVIESTSDEQYQNAKERFTLLLRNAVVTYTDLKIEADYIKMMWDSGNIYAIGKKDSTGKIVEPSIFTQNGKKVEYNSFVYNVKTKKGKAFNVRTEESMGGDQGVVVAEIVRQYSDSVSGMKNVAYTTDEYFISKKDSVADYHLQTRVAKLIQGETRRVVTGPIVMKIYNVTTPLVLPFSYLPLGTDRSTGLLMPSFGERESVGFYIEGAGIYLPLGDYMDLSLTGDIYTKGSYGLHAVSQYKKRYKFLGNFRLDWEKRVTGIKGLPSYSTGKIYRVYWSHSQDTKANPNFRFAANVNFSSSKYYRNSINNLNSLNGDILTNTTSSSISLNKTWPGTPFSASMTLRHSQQMNASRDQANPVTLNLPQFTLNMNRIYPFAPRTGTKKGLFQNLNFSYNFNLSNTIYTNDEDFFSKKMFDNMKNGAEHVININTGTTIFNYFPLNFSAGYREVWSLKSLRRYYDNAQNKVIDEEVNGFNTFRVFNISTNTQTTLYGQLNFGTNEDNKLIKAIRHVITPSVGFSFTPDFSKDFWGYYSNYIDKEGNEIMYSRFSNGIYGGPSRGLSQSLNFSLDNNLELKVRSRNDSTSVKKIKIFDYLNINASYNFASDSMKLSPISMRGATRILDNKMTLNYGATINPYRMIVNNANPNGLLVNQIGGFTISNYNFNTSYSIGNSTFGERKMDFDRRGRVRQDVYYFDKNDYAQFLMPWNVNFGITHNVSRTGAGKTRKSTSLNLNGTISPTPYWRISANTNFDLQTGKVSYTTINFNRDLRSFNINFSMVPFGQYKTWNFFVGIKANFLSDALKYEERNFNTNLSDF</sequence>
<dbReference type="PANTHER" id="PTHR30189:SF1">
    <property type="entry name" value="LPS-ASSEMBLY PROTEIN LPTD"/>
    <property type="match status" value="1"/>
</dbReference>
<feature type="domain" description="LPS-assembly protein LptD central" evidence="1">
    <location>
        <begin position="212"/>
        <end position="691"/>
    </location>
</feature>
<dbReference type="InterPro" id="IPR050218">
    <property type="entry name" value="LptD"/>
</dbReference>
<accession>A0A383TZD3</accession>
<name>A0A383TZD3_9FLAO</name>
<gene>
    <name evidence="2" type="ORF">SAMEA104719789_01090</name>
</gene>
<dbReference type="InterPro" id="IPR045659">
    <property type="entry name" value="LptD_2"/>
</dbReference>
<evidence type="ECO:0000313" key="2">
    <source>
        <dbReference type="EMBL" id="SZD72974.1"/>
    </source>
</evidence>
<protein>
    <submittedName>
        <fullName evidence="2">Organic solvent tolerance protein OstA</fullName>
    </submittedName>
</protein>
<proteinExistence type="predicted"/>
<dbReference type="Pfam" id="PF19838">
    <property type="entry name" value="LptD_2"/>
    <property type="match status" value="1"/>
</dbReference>
<reference evidence="2 3" key="1">
    <citation type="submission" date="2018-09" db="EMBL/GenBank/DDBJ databases">
        <authorList>
            <consortium name="Pathogen Informatics"/>
        </authorList>
    </citation>
    <scope>NUCLEOTIDE SEQUENCE [LARGE SCALE GENOMIC DNA]</scope>
    <source>
        <strain evidence="2 3">OH-22767</strain>
    </source>
</reference>
<dbReference type="PANTHER" id="PTHR30189">
    <property type="entry name" value="LPS-ASSEMBLY PROTEIN"/>
    <property type="match status" value="1"/>
</dbReference>
<dbReference type="OrthoDB" id="9802320at2"/>
<dbReference type="Proteomes" id="UP000262142">
    <property type="component" value="Unassembled WGS sequence"/>
</dbReference>
<dbReference type="RefSeq" id="WP_119059398.1">
    <property type="nucleotide sequence ID" value="NZ_UNSC01000004.1"/>
</dbReference>
<organism evidence="2 3">
    <name type="scientific">Candidatus Ornithobacterium hominis</name>
    <dbReference type="NCBI Taxonomy" id="2497989"/>
    <lineage>
        <taxon>Bacteria</taxon>
        <taxon>Pseudomonadati</taxon>
        <taxon>Bacteroidota</taxon>
        <taxon>Flavobacteriia</taxon>
        <taxon>Flavobacteriales</taxon>
        <taxon>Weeksellaceae</taxon>
        <taxon>Ornithobacterium</taxon>
    </lineage>
</organism>
<keyword evidence="3" id="KW-1185">Reference proteome</keyword>
<dbReference type="GO" id="GO:1990351">
    <property type="term" value="C:transporter complex"/>
    <property type="evidence" value="ECO:0007669"/>
    <property type="project" value="TreeGrafter"/>
</dbReference>
<dbReference type="EMBL" id="UNSC01000004">
    <property type="protein sequence ID" value="SZD72974.1"/>
    <property type="molecule type" value="Genomic_DNA"/>
</dbReference>
<evidence type="ECO:0000259" key="1">
    <source>
        <dbReference type="Pfam" id="PF19838"/>
    </source>
</evidence>
<evidence type="ECO:0000313" key="3">
    <source>
        <dbReference type="Proteomes" id="UP000262142"/>
    </source>
</evidence>